<accession>A0AAW8UC57</accession>
<organism evidence="1 2">
    <name type="scientific">Lactococcus lactis</name>
    <dbReference type="NCBI Taxonomy" id="1358"/>
    <lineage>
        <taxon>Bacteria</taxon>
        <taxon>Bacillati</taxon>
        <taxon>Bacillota</taxon>
        <taxon>Bacilli</taxon>
        <taxon>Lactobacillales</taxon>
        <taxon>Streptococcaceae</taxon>
        <taxon>Lactococcus</taxon>
    </lineage>
</organism>
<sequence>MLKPQIDTPKTLGATLVLLDVIERKEVIKKEDGSFDKTDNILGYNYEVVCLERKFEKIIVKTEEKRPLFDPDEEIPGDTLVAFENLTITPWVKDGWIQLSFKASRCIIDEEQE</sequence>
<evidence type="ECO:0000313" key="1">
    <source>
        <dbReference type="EMBL" id="MDT2946310.1"/>
    </source>
</evidence>
<proteinExistence type="predicted"/>
<name>A0AAW8UC57_9LACT</name>
<comment type="caution">
    <text evidence="1">The sequence shown here is derived from an EMBL/GenBank/DDBJ whole genome shotgun (WGS) entry which is preliminary data.</text>
</comment>
<dbReference type="AlphaFoldDB" id="A0AAW8UC57"/>
<reference evidence="1" key="1">
    <citation type="submission" date="2023-03" db="EMBL/GenBank/DDBJ databases">
        <authorList>
            <person name="Shen W."/>
            <person name="Cai J."/>
        </authorList>
    </citation>
    <scope>NUCLEOTIDE SEQUENCE</scope>
    <source>
        <strain evidence="1">Y37</strain>
    </source>
</reference>
<evidence type="ECO:0000313" key="2">
    <source>
        <dbReference type="Proteomes" id="UP001250218"/>
    </source>
</evidence>
<dbReference type="Proteomes" id="UP001250218">
    <property type="component" value="Unassembled WGS sequence"/>
</dbReference>
<protein>
    <submittedName>
        <fullName evidence="1">Uncharacterized protein</fullName>
    </submittedName>
</protein>
<dbReference type="EMBL" id="JARQDL010000009">
    <property type="protein sequence ID" value="MDT2946310.1"/>
    <property type="molecule type" value="Genomic_DNA"/>
</dbReference>
<dbReference type="RefSeq" id="WP_260317759.1">
    <property type="nucleotide sequence ID" value="NZ_JARQDC010000010.1"/>
</dbReference>
<gene>
    <name evidence="1" type="ORF">P7I04_09760</name>
</gene>